<gene>
    <name evidence="7" type="ORF">C1SCF055_LOCUS34596</name>
</gene>
<keyword evidence="3" id="KW-0862">Zinc</keyword>
<dbReference type="AlphaFoldDB" id="A0A9P1GGA5"/>
<evidence type="ECO:0000313" key="7">
    <source>
        <dbReference type="EMBL" id="CAI4009224.1"/>
    </source>
</evidence>
<dbReference type="OrthoDB" id="265717at2759"/>
<dbReference type="EMBL" id="CAMXCT020004469">
    <property type="protein sequence ID" value="CAL1162599.1"/>
    <property type="molecule type" value="Genomic_DNA"/>
</dbReference>
<feature type="region of interest" description="Disordered" evidence="5">
    <location>
        <begin position="485"/>
        <end position="511"/>
    </location>
</feature>
<reference evidence="8 9" key="2">
    <citation type="submission" date="2024-05" db="EMBL/GenBank/DDBJ databases">
        <authorList>
            <person name="Chen Y."/>
            <person name="Shah S."/>
            <person name="Dougan E. K."/>
            <person name="Thang M."/>
            <person name="Chan C."/>
        </authorList>
    </citation>
    <scope>NUCLEOTIDE SEQUENCE [LARGE SCALE GENOMIC DNA]</scope>
</reference>
<evidence type="ECO:0000313" key="8">
    <source>
        <dbReference type="EMBL" id="CAL4796536.1"/>
    </source>
</evidence>
<dbReference type="SUPFAM" id="SSF144232">
    <property type="entry name" value="HIT/MYND zinc finger-like"/>
    <property type="match status" value="1"/>
</dbReference>
<evidence type="ECO:0000313" key="9">
    <source>
        <dbReference type="Proteomes" id="UP001152797"/>
    </source>
</evidence>
<protein>
    <submittedName>
        <fullName evidence="8">MYND-type domain-containing protein</fullName>
    </submittedName>
</protein>
<dbReference type="GO" id="GO:0008270">
    <property type="term" value="F:zinc ion binding"/>
    <property type="evidence" value="ECO:0007669"/>
    <property type="project" value="UniProtKB-KW"/>
</dbReference>
<dbReference type="Gene3D" id="6.10.140.2220">
    <property type="match status" value="1"/>
</dbReference>
<accession>A0A9P1GGA5</accession>
<dbReference type="InterPro" id="IPR002893">
    <property type="entry name" value="Znf_MYND"/>
</dbReference>
<reference evidence="7" key="1">
    <citation type="submission" date="2022-10" db="EMBL/GenBank/DDBJ databases">
        <authorList>
            <person name="Chen Y."/>
            <person name="Dougan E. K."/>
            <person name="Chan C."/>
            <person name="Rhodes N."/>
            <person name="Thang M."/>
        </authorList>
    </citation>
    <scope>NUCLEOTIDE SEQUENCE</scope>
</reference>
<evidence type="ECO:0000256" key="4">
    <source>
        <dbReference type="PROSITE-ProRule" id="PRU00134"/>
    </source>
</evidence>
<proteinExistence type="predicted"/>
<name>A0A9P1GGA5_9DINO</name>
<evidence type="ECO:0000256" key="3">
    <source>
        <dbReference type="ARBA" id="ARBA00022833"/>
    </source>
</evidence>
<comment type="caution">
    <text evidence="7">The sequence shown here is derived from an EMBL/GenBank/DDBJ whole genome shotgun (WGS) entry which is preliminary data.</text>
</comment>
<keyword evidence="9" id="KW-1185">Reference proteome</keyword>
<evidence type="ECO:0000256" key="2">
    <source>
        <dbReference type="ARBA" id="ARBA00022771"/>
    </source>
</evidence>
<dbReference type="EMBL" id="CAMXCT030004469">
    <property type="protein sequence ID" value="CAL4796536.1"/>
    <property type="molecule type" value="Genomic_DNA"/>
</dbReference>
<evidence type="ECO:0000259" key="6">
    <source>
        <dbReference type="PROSITE" id="PS50865"/>
    </source>
</evidence>
<dbReference type="Proteomes" id="UP001152797">
    <property type="component" value="Unassembled WGS sequence"/>
</dbReference>
<keyword evidence="2 4" id="KW-0863">Zinc-finger</keyword>
<organism evidence="7">
    <name type="scientific">Cladocopium goreaui</name>
    <dbReference type="NCBI Taxonomy" id="2562237"/>
    <lineage>
        <taxon>Eukaryota</taxon>
        <taxon>Sar</taxon>
        <taxon>Alveolata</taxon>
        <taxon>Dinophyceae</taxon>
        <taxon>Suessiales</taxon>
        <taxon>Symbiodiniaceae</taxon>
        <taxon>Cladocopium</taxon>
    </lineage>
</organism>
<sequence>MVPTRRKLIGDPGASERAYRTRVVADRQKALNMMKVPHDRLERNADVSNRDPLPKAQQTRQTVNLQLCCEFNSWQICGACNSAQRSHTCGHAQDSVAMGEQVNLHLLPQGLTRSILEAICPVQANFGPLLESKDQFGRGNGYRFHSSMVTFSWHCRSIEDRVAGLFPAERIVAEAALEPDDKAAKRWLRYIEKEGLECVLWPHLFTQRKQCLTWARLQSTTRQAKAAHRSTLAERLDAPLLEEDEEAEPPADVVGVKRHYMALLFSPILDVGLSYEILHFSYDLNLWSDLGSKRNLQLGLPMRLMLKNHSFSSEYWKAKALGCRVLRLRKLCGTGHPSLSWDAEERRCSNAAFCTRRVESLDYTGNEGKSYCCTKCKSAYYCSKLCQSSHFVAHQFECKSLRQLRLAAQNLRSMEPRQLRVTLAEVLEELLAKQVSSQSHLEATTLCHSVHESLTGQNHGAPESLEIGSKEVALPALPTHVLHRGARDRGDWGNGGAMSESRLGSASDFDVRTGTEGKKEVQIAGNCVVLLPQEQFQWKVQKRKESDEPEMQVSEEELLKRRSRRMFSAQHSNVHTAVGIVRLMSRWANTSHSLQAIKEVTEDGLFFYLITGLCLTEHFAKRQMSPETMMAILSHRMALHVAASQDWSLVPMMRPPLELQEMGVSACGGLIRIGDLRLDVAQYSAYYAFLKHRRLPFGDLRPLMPIIAMVWGNRARDALLALPYLLEPNDGAHPNRSTGRNGWRRGSRLGSFADVAREHFGEIQLVDSVQLDVYTGRAWFLLSDSVNVSAPTRLAGVETWILLLDASRGLQAVSCPVPASELRRCAL</sequence>
<evidence type="ECO:0000256" key="5">
    <source>
        <dbReference type="SAM" id="MobiDB-lite"/>
    </source>
</evidence>
<evidence type="ECO:0000256" key="1">
    <source>
        <dbReference type="ARBA" id="ARBA00022723"/>
    </source>
</evidence>
<dbReference type="EMBL" id="CAMXCT010004469">
    <property type="protein sequence ID" value="CAI4009224.1"/>
    <property type="molecule type" value="Genomic_DNA"/>
</dbReference>
<dbReference type="PROSITE" id="PS50865">
    <property type="entry name" value="ZF_MYND_2"/>
    <property type="match status" value="1"/>
</dbReference>
<feature type="domain" description="MYND-type" evidence="6">
    <location>
        <begin position="351"/>
        <end position="398"/>
    </location>
</feature>
<keyword evidence="1" id="KW-0479">Metal-binding</keyword>